<dbReference type="AlphaFoldDB" id="A0A9W8CI56"/>
<protein>
    <recommendedName>
        <fullName evidence="4">RGS domain-containing protein</fullName>
    </recommendedName>
</protein>
<dbReference type="EMBL" id="JANBOH010000348">
    <property type="protein sequence ID" value="KAJ1642722.1"/>
    <property type="molecule type" value="Genomic_DNA"/>
</dbReference>
<keyword evidence="1" id="KW-0812">Transmembrane</keyword>
<accession>A0A9W8CI56</accession>
<keyword evidence="3" id="KW-1185">Reference proteome</keyword>
<sequence length="535" mass="60262">MEIMYIKERLPLGLTQMVQPLLCNSDMLDALPTSSMACGAPIERALPVSCNPSMFMAPNNHNQQISTSAASPLVSQRSLQFQPYEQLKRNLMTQIRIKRFNMLHKQIPEDLNFKDKHFCSLYLDSAKHNCCVGKANAESTPDIVETVTAKEFIAGLRRISTMPTLNHHSNAKAGLEQQSQRPSINQYSQLRQPLPTCLPSYRAKRLLSMREVQNIHYSLRPYPPQFGSAGIRDQQRLFQAFGYRPIPQTMTQLIAPSLVPPALFDTAAKLASDYLLQTQFSDFYRLAHYNITAREQRNVLAGSLVLLMLGLAVSAAMVLLKLSIAWRLFAVPMLLLALLLMTEVFTRVSVILWLTRRRSTALVFSKNMLTDYSNYNDTEKSMQSEQPSGTDIQAVQAITGTLRTSPMVGFAGTIHNTGFCSESRRCRFCIDSPYSGSHKRNTGLSSLPQTRTSSSLSLWSHPTIGSAVGSAFDRLVCFMLRKRNIGDQWHIDFHVQRYEVVERQVIRNQALIVFYQICVLLVLLTAALMALFLIA</sequence>
<keyword evidence="1" id="KW-1133">Transmembrane helix</keyword>
<keyword evidence="1" id="KW-0472">Membrane</keyword>
<feature type="transmembrane region" description="Helical" evidence="1">
    <location>
        <begin position="512"/>
        <end position="534"/>
    </location>
</feature>
<gene>
    <name evidence="2" type="ORF">LPJ64_005452</name>
</gene>
<dbReference type="Proteomes" id="UP001145021">
    <property type="component" value="Unassembled WGS sequence"/>
</dbReference>
<proteinExistence type="predicted"/>
<evidence type="ECO:0008006" key="4">
    <source>
        <dbReference type="Google" id="ProtNLM"/>
    </source>
</evidence>
<name>A0A9W8CI56_9FUNG</name>
<feature type="transmembrane region" description="Helical" evidence="1">
    <location>
        <begin position="299"/>
        <end position="320"/>
    </location>
</feature>
<organism evidence="2 3">
    <name type="scientific">Coemansia asiatica</name>
    <dbReference type="NCBI Taxonomy" id="1052880"/>
    <lineage>
        <taxon>Eukaryota</taxon>
        <taxon>Fungi</taxon>
        <taxon>Fungi incertae sedis</taxon>
        <taxon>Zoopagomycota</taxon>
        <taxon>Kickxellomycotina</taxon>
        <taxon>Kickxellomycetes</taxon>
        <taxon>Kickxellales</taxon>
        <taxon>Kickxellaceae</taxon>
        <taxon>Coemansia</taxon>
    </lineage>
</organism>
<evidence type="ECO:0000313" key="3">
    <source>
        <dbReference type="Proteomes" id="UP001145021"/>
    </source>
</evidence>
<evidence type="ECO:0000313" key="2">
    <source>
        <dbReference type="EMBL" id="KAJ1642722.1"/>
    </source>
</evidence>
<evidence type="ECO:0000256" key="1">
    <source>
        <dbReference type="SAM" id="Phobius"/>
    </source>
</evidence>
<feature type="transmembrane region" description="Helical" evidence="1">
    <location>
        <begin position="326"/>
        <end position="354"/>
    </location>
</feature>
<reference evidence="2" key="1">
    <citation type="submission" date="2022-07" db="EMBL/GenBank/DDBJ databases">
        <title>Phylogenomic reconstructions and comparative analyses of Kickxellomycotina fungi.</title>
        <authorList>
            <person name="Reynolds N.K."/>
            <person name="Stajich J.E."/>
            <person name="Barry K."/>
            <person name="Grigoriev I.V."/>
            <person name="Crous P."/>
            <person name="Smith M.E."/>
        </authorList>
    </citation>
    <scope>NUCLEOTIDE SEQUENCE</scope>
    <source>
        <strain evidence="2">NBRC 105413</strain>
    </source>
</reference>
<comment type="caution">
    <text evidence="2">The sequence shown here is derived from an EMBL/GenBank/DDBJ whole genome shotgun (WGS) entry which is preliminary data.</text>
</comment>